<keyword evidence="1" id="KW-1133">Transmembrane helix</keyword>
<dbReference type="Pfam" id="PF11203">
    <property type="entry name" value="EccE"/>
    <property type="match status" value="1"/>
</dbReference>
<name>A0A6N7YL41_9PSEU</name>
<evidence type="ECO:0000256" key="1">
    <source>
        <dbReference type="SAM" id="Phobius"/>
    </source>
</evidence>
<comment type="caution">
    <text evidence="3">The sequence shown here is derived from an EMBL/GenBank/DDBJ whole genome shotgun (WGS) entry which is preliminary data.</text>
</comment>
<proteinExistence type="predicted"/>
<keyword evidence="1" id="KW-0472">Membrane</keyword>
<dbReference type="Proteomes" id="UP000440096">
    <property type="component" value="Unassembled WGS sequence"/>
</dbReference>
<dbReference type="OrthoDB" id="3604697at2"/>
<organism evidence="3 4">
    <name type="scientific">Amycolatopsis pithecellobii</name>
    <dbReference type="NCBI Taxonomy" id="664692"/>
    <lineage>
        <taxon>Bacteria</taxon>
        <taxon>Bacillati</taxon>
        <taxon>Actinomycetota</taxon>
        <taxon>Actinomycetes</taxon>
        <taxon>Pseudonocardiales</taxon>
        <taxon>Pseudonocardiaceae</taxon>
        <taxon>Amycolatopsis</taxon>
    </lineage>
</organism>
<feature type="transmembrane region" description="Helical" evidence="1">
    <location>
        <begin position="46"/>
        <end position="67"/>
    </location>
</feature>
<evidence type="ECO:0000259" key="2">
    <source>
        <dbReference type="Pfam" id="PF11203"/>
    </source>
</evidence>
<accession>A0A6N7YL41</accession>
<gene>
    <name evidence="3" type="ORF">GKO32_06550</name>
</gene>
<feature type="domain" description="Type VII secretion system protein EccE" evidence="2">
    <location>
        <begin position="165"/>
        <end position="264"/>
    </location>
</feature>
<sequence length="346" mass="37120">MTSAGARISAYPWPHGWSVVLPVRPAQIIVWALALVILLVDRDLTIVLLIAIVVGTTSVRVAGRYLADWALVWVRYRLLRHADRRLGHDPLLVLVPGFRLRQHHDRGGNSFGIAGIGDGWTAVLRLTAAGEPDLTALAGVLRAACDNADIPLAGAQLLVRTEGTQRVYLVAVRYRPAEAPLAALARGAGELGEHRAIIRAALGVAGTLAEAGITATPLEAAELAAELRETLGVKGDLLARSHRTIGVTDSWRSWSAAGTTQACFTPKASLESAFSTFADAASFTVASYQLSRTHLGHLREDVTVRAVKYQGMRRPPRAEDLGIPAIPLYGRQEAAVRQTLPLAMAR</sequence>
<feature type="transmembrane region" description="Helical" evidence="1">
    <location>
        <begin position="21"/>
        <end position="40"/>
    </location>
</feature>
<reference evidence="3 4" key="1">
    <citation type="submission" date="2019-11" db="EMBL/GenBank/DDBJ databases">
        <title>Draft genome of Amycolatopsis RM579.</title>
        <authorList>
            <person name="Duangmal K."/>
            <person name="Mingma R."/>
        </authorList>
    </citation>
    <scope>NUCLEOTIDE SEQUENCE [LARGE SCALE GENOMIC DNA]</scope>
    <source>
        <strain evidence="3 4">RM579</strain>
    </source>
</reference>
<keyword evidence="4" id="KW-1185">Reference proteome</keyword>
<dbReference type="EMBL" id="WMBA01000006">
    <property type="protein sequence ID" value="MTD53645.1"/>
    <property type="molecule type" value="Genomic_DNA"/>
</dbReference>
<keyword evidence="1" id="KW-0812">Transmembrane</keyword>
<dbReference type="InterPro" id="IPR050051">
    <property type="entry name" value="EccE_dom"/>
</dbReference>
<dbReference type="RefSeq" id="WP_154755859.1">
    <property type="nucleotide sequence ID" value="NZ_WMBA01000006.1"/>
</dbReference>
<evidence type="ECO:0000313" key="4">
    <source>
        <dbReference type="Proteomes" id="UP000440096"/>
    </source>
</evidence>
<protein>
    <submittedName>
        <fullName evidence="3">Type VII secretion protein EccE</fullName>
    </submittedName>
</protein>
<evidence type="ECO:0000313" key="3">
    <source>
        <dbReference type="EMBL" id="MTD53645.1"/>
    </source>
</evidence>
<dbReference type="AlphaFoldDB" id="A0A6N7YL41"/>